<dbReference type="PANTHER" id="PTHR45913">
    <property type="entry name" value="EPM2A-INTERACTING PROTEIN 1"/>
    <property type="match status" value="1"/>
</dbReference>
<gene>
    <name evidence="1" type="ORF">CVLEPA_LOCUS30360</name>
</gene>
<protein>
    <recommendedName>
        <fullName evidence="3">Transposase</fullName>
    </recommendedName>
</protein>
<evidence type="ECO:0000313" key="2">
    <source>
        <dbReference type="Proteomes" id="UP001642483"/>
    </source>
</evidence>
<organism evidence="1 2">
    <name type="scientific">Clavelina lepadiformis</name>
    <name type="common">Light-bulb sea squirt</name>
    <name type="synonym">Ascidia lepadiformis</name>
    <dbReference type="NCBI Taxonomy" id="159417"/>
    <lineage>
        <taxon>Eukaryota</taxon>
        <taxon>Metazoa</taxon>
        <taxon>Chordata</taxon>
        <taxon>Tunicata</taxon>
        <taxon>Ascidiacea</taxon>
        <taxon>Aplousobranchia</taxon>
        <taxon>Clavelinidae</taxon>
        <taxon>Clavelina</taxon>
    </lineage>
</organism>
<name>A0ABP0H3I1_CLALP</name>
<dbReference type="SUPFAM" id="SSF53098">
    <property type="entry name" value="Ribonuclease H-like"/>
    <property type="match status" value="1"/>
</dbReference>
<evidence type="ECO:0000313" key="1">
    <source>
        <dbReference type="EMBL" id="CAK8697080.1"/>
    </source>
</evidence>
<accession>A0ABP0H3I1</accession>
<reference evidence="1 2" key="1">
    <citation type="submission" date="2024-02" db="EMBL/GenBank/DDBJ databases">
        <authorList>
            <person name="Daric V."/>
            <person name="Darras S."/>
        </authorList>
    </citation>
    <scope>NUCLEOTIDE SEQUENCE [LARGE SCALE GENOMIC DNA]</scope>
</reference>
<dbReference type="PANTHER" id="PTHR45913:SF22">
    <property type="entry name" value="SCAN BOX DOMAIN-CONTAINING PROTEIN"/>
    <property type="match status" value="1"/>
</dbReference>
<sequence>MAKSRKYSESYLKLGFTSMLDHGNEKPQCVLCHAVLSNEAMKPSKLKRHLQQKHPEHEGKDLSFYQRQKMSLKRQKLDASGYFQQQSTASLEASFEVALQIAKQKKPHTIAETIVKPCAVKMVKLILGEKSSKKIEQVSLSNDTIKRRISVMSTDVKQQVIDELKASPMFSIQLVESTDVASCSQLLVFVRYVHMEDVKEEFLLCNALETTAKAQDVMDTISKFFETEGIQWEKLCGVCTDGAPAMLGSKSGFQMKVKEKSPQVKGVHCMIHRYALACKTLPSYLKNVLDSVVKMVNFIKKSPTTSRLFKQLCKEMNSDHETLFYYTAVRWLSKGNVVSRFYELRTEIKLFLEMVKKDNFNNFFSDETWLQGLAYLADITEQLNKFNLRLQGPDTNILQFKDVLFGFVEKVQNWDRKINQGNFAMFEKLSAFEATGLRPQIKQEISEHLQSLEKEFQNYFPDLTKEVEVFPRNPFSPMIDIATVSEELQDELLDLRNDSASREMFLEKSLTQFWCIMLRSYPKLSTEALRVIVPFASTYLGESGFSALVHIKSKARNQLNVEDDMRLSISKTQPRISRLVSNMQQQNSH</sequence>
<keyword evidence="2" id="KW-1185">Reference proteome</keyword>
<proteinExistence type="predicted"/>
<dbReference type="EMBL" id="CAWYQH010000163">
    <property type="protein sequence ID" value="CAK8697080.1"/>
    <property type="molecule type" value="Genomic_DNA"/>
</dbReference>
<dbReference type="InterPro" id="IPR012337">
    <property type="entry name" value="RNaseH-like_sf"/>
</dbReference>
<comment type="caution">
    <text evidence="1">The sequence shown here is derived from an EMBL/GenBank/DDBJ whole genome shotgun (WGS) entry which is preliminary data.</text>
</comment>
<dbReference type="Proteomes" id="UP001642483">
    <property type="component" value="Unassembled WGS sequence"/>
</dbReference>
<evidence type="ECO:0008006" key="3">
    <source>
        <dbReference type="Google" id="ProtNLM"/>
    </source>
</evidence>